<gene>
    <name evidence="6" type="ORF">C1G87_1454</name>
</gene>
<dbReference type="SUPFAM" id="SSF46894">
    <property type="entry name" value="C-terminal effector domain of the bipartite response regulators"/>
    <property type="match status" value="1"/>
</dbReference>
<dbReference type="InterPro" id="IPR016032">
    <property type="entry name" value="Sig_transdc_resp-reg_C-effctor"/>
</dbReference>
<dbReference type="InterPro" id="IPR011006">
    <property type="entry name" value="CheY-like_superfamily"/>
</dbReference>
<dbReference type="CDD" id="cd06170">
    <property type="entry name" value="LuxR_C_like"/>
    <property type="match status" value="1"/>
</dbReference>
<dbReference type="PRINTS" id="PR00038">
    <property type="entry name" value="HTHLUXR"/>
</dbReference>
<feature type="domain" description="Response regulatory" evidence="5">
    <location>
        <begin position="7"/>
        <end position="123"/>
    </location>
</feature>
<dbReference type="SUPFAM" id="SSF52172">
    <property type="entry name" value="CheY-like"/>
    <property type="match status" value="1"/>
</dbReference>
<feature type="domain" description="HTH luxR-type" evidence="4">
    <location>
        <begin position="154"/>
        <end position="219"/>
    </location>
</feature>
<name>A0A328EN92_9CHLR</name>
<keyword evidence="2 6" id="KW-0238">DNA-binding</keyword>
<comment type="caution">
    <text evidence="6">The sequence shown here is derived from an EMBL/GenBank/DDBJ whole genome shotgun (WGS) entry which is preliminary data.</text>
</comment>
<dbReference type="PANTHER" id="PTHR43214">
    <property type="entry name" value="TWO-COMPONENT RESPONSE REGULATOR"/>
    <property type="match status" value="1"/>
</dbReference>
<dbReference type="Gene3D" id="3.40.50.2300">
    <property type="match status" value="1"/>
</dbReference>
<protein>
    <submittedName>
        <fullName evidence="6">DNA-binding response regulator, LuxR family</fullName>
    </submittedName>
</protein>
<reference evidence="6 7" key="1">
    <citation type="submission" date="2018-05" db="EMBL/GenBank/DDBJ databases">
        <title>Draft genome sequences of Dehalococcoides mccartyi strains RC and KS.</title>
        <authorList>
            <person name="Higgins S.A."/>
            <person name="Padilla-Crespo E."/>
            <person name="Loeffler F.E."/>
        </authorList>
    </citation>
    <scope>NUCLEOTIDE SEQUENCE [LARGE SCALE GENOMIC DNA]</scope>
    <source>
        <strain evidence="6 7">RC</strain>
    </source>
</reference>
<dbReference type="PROSITE" id="PS50043">
    <property type="entry name" value="HTH_LUXR_2"/>
    <property type="match status" value="1"/>
</dbReference>
<dbReference type="RefSeq" id="WP_059279984.1">
    <property type="nucleotide sequence ID" value="NZ_CP019867.1"/>
</dbReference>
<dbReference type="PROSITE" id="PS50110">
    <property type="entry name" value="RESPONSE_REGULATORY"/>
    <property type="match status" value="1"/>
</dbReference>
<dbReference type="EMBL" id="QGLC01000018">
    <property type="protein sequence ID" value="RAL68973.1"/>
    <property type="molecule type" value="Genomic_DNA"/>
</dbReference>
<evidence type="ECO:0000313" key="7">
    <source>
        <dbReference type="Proteomes" id="UP000249146"/>
    </source>
</evidence>
<dbReference type="GO" id="GO:0006355">
    <property type="term" value="P:regulation of DNA-templated transcription"/>
    <property type="evidence" value="ECO:0007669"/>
    <property type="project" value="InterPro"/>
</dbReference>
<dbReference type="InterPro" id="IPR001789">
    <property type="entry name" value="Sig_transdc_resp-reg_receiver"/>
</dbReference>
<evidence type="ECO:0000313" key="6">
    <source>
        <dbReference type="EMBL" id="RAL68973.1"/>
    </source>
</evidence>
<proteinExistence type="predicted"/>
<accession>A0A328EN92</accession>
<dbReference type="InterPro" id="IPR039420">
    <property type="entry name" value="WalR-like"/>
</dbReference>
<dbReference type="SMART" id="SM00421">
    <property type="entry name" value="HTH_LUXR"/>
    <property type="match status" value="1"/>
</dbReference>
<dbReference type="SMART" id="SM00448">
    <property type="entry name" value="REC"/>
    <property type="match status" value="1"/>
</dbReference>
<dbReference type="PROSITE" id="PS00622">
    <property type="entry name" value="HTH_LUXR_1"/>
    <property type="match status" value="1"/>
</dbReference>
<dbReference type="AlphaFoldDB" id="A0A328EN92"/>
<dbReference type="GO" id="GO:0003677">
    <property type="term" value="F:DNA binding"/>
    <property type="evidence" value="ECO:0007669"/>
    <property type="project" value="UniProtKB-KW"/>
</dbReference>
<dbReference type="Pfam" id="PF00196">
    <property type="entry name" value="GerE"/>
    <property type="match status" value="1"/>
</dbReference>
<evidence type="ECO:0000259" key="4">
    <source>
        <dbReference type="PROSITE" id="PS50043"/>
    </source>
</evidence>
<keyword evidence="1 3" id="KW-0597">Phosphoprotein</keyword>
<dbReference type="PANTHER" id="PTHR43214:SF42">
    <property type="entry name" value="TRANSCRIPTIONAL REGULATORY PROTEIN DESR"/>
    <property type="match status" value="1"/>
</dbReference>
<organism evidence="6 7">
    <name type="scientific">Dehalococcoides mccartyi</name>
    <dbReference type="NCBI Taxonomy" id="61435"/>
    <lineage>
        <taxon>Bacteria</taxon>
        <taxon>Bacillati</taxon>
        <taxon>Chloroflexota</taxon>
        <taxon>Dehalococcoidia</taxon>
        <taxon>Dehalococcoidales</taxon>
        <taxon>Dehalococcoidaceae</taxon>
        <taxon>Dehalococcoides</taxon>
    </lineage>
</organism>
<evidence type="ECO:0000259" key="5">
    <source>
        <dbReference type="PROSITE" id="PS50110"/>
    </source>
</evidence>
<dbReference type="Pfam" id="PF00072">
    <property type="entry name" value="Response_reg"/>
    <property type="match status" value="1"/>
</dbReference>
<evidence type="ECO:0000256" key="1">
    <source>
        <dbReference type="ARBA" id="ARBA00022553"/>
    </source>
</evidence>
<dbReference type="CDD" id="cd17535">
    <property type="entry name" value="REC_NarL-like"/>
    <property type="match status" value="1"/>
</dbReference>
<dbReference type="GO" id="GO:0000160">
    <property type="term" value="P:phosphorelay signal transduction system"/>
    <property type="evidence" value="ECO:0007669"/>
    <property type="project" value="InterPro"/>
</dbReference>
<dbReference type="Proteomes" id="UP000249146">
    <property type="component" value="Unassembled WGS sequence"/>
</dbReference>
<evidence type="ECO:0000256" key="3">
    <source>
        <dbReference type="PROSITE-ProRule" id="PRU00169"/>
    </source>
</evidence>
<evidence type="ECO:0000256" key="2">
    <source>
        <dbReference type="ARBA" id="ARBA00023125"/>
    </source>
</evidence>
<sequence length="221" mass="24460">MLEKKIKVLICDDHDIVCQGLVNIVSDEPDMEIVGCATNLDSALTLIKKLNPDVVLADIRLGDESGFDLIKQSCQAGFEIPFIMITGFHNEFYLSKAIENGAAGLLSKESPGRVIVNSIRLTFDGHSVWPMELLKNTYDSLAISHYSSTTSIDTAMAIPNFTPREKEIIKFLLKGNTNKAIAHELGLSDVTVKKSLKNIMNKLHVDNRMKLAMVISRLSLE</sequence>
<dbReference type="InterPro" id="IPR000792">
    <property type="entry name" value="Tscrpt_reg_LuxR_C"/>
</dbReference>
<dbReference type="InterPro" id="IPR058245">
    <property type="entry name" value="NreC/VraR/RcsB-like_REC"/>
</dbReference>
<feature type="modified residue" description="4-aspartylphosphate" evidence="3">
    <location>
        <position position="58"/>
    </location>
</feature>